<dbReference type="PANTHER" id="PTHR43806">
    <property type="entry name" value="PEPTIDASE S8"/>
    <property type="match status" value="1"/>
</dbReference>
<dbReference type="InterPro" id="IPR036852">
    <property type="entry name" value="Peptidase_S8/S53_dom_sf"/>
</dbReference>
<dbReference type="PANTHER" id="PTHR43806:SF11">
    <property type="entry name" value="CEREVISIN-RELATED"/>
    <property type="match status" value="1"/>
</dbReference>
<dbReference type="GO" id="GO:0006508">
    <property type="term" value="P:proteolysis"/>
    <property type="evidence" value="ECO:0007669"/>
    <property type="project" value="UniProtKB-KW"/>
</dbReference>
<dbReference type="SUPFAM" id="SSF52743">
    <property type="entry name" value="Subtilisin-like"/>
    <property type="match status" value="1"/>
</dbReference>
<comment type="caution">
    <text evidence="7">The sequence shown here is derived from an EMBL/GenBank/DDBJ whole genome shotgun (WGS) entry which is preliminary data.</text>
</comment>
<proteinExistence type="inferred from homology"/>
<organism evidence="7 8">
    <name type="scientific">Apiospora kogelbergensis</name>
    <dbReference type="NCBI Taxonomy" id="1337665"/>
    <lineage>
        <taxon>Eukaryota</taxon>
        <taxon>Fungi</taxon>
        <taxon>Dikarya</taxon>
        <taxon>Ascomycota</taxon>
        <taxon>Pezizomycotina</taxon>
        <taxon>Sordariomycetes</taxon>
        <taxon>Xylariomycetidae</taxon>
        <taxon>Amphisphaeriales</taxon>
        <taxon>Apiosporaceae</taxon>
        <taxon>Apiospora</taxon>
    </lineage>
</organism>
<evidence type="ECO:0000256" key="5">
    <source>
        <dbReference type="SAM" id="MobiDB-lite"/>
    </source>
</evidence>
<evidence type="ECO:0000313" key="7">
    <source>
        <dbReference type="EMBL" id="KAK8104949.1"/>
    </source>
</evidence>
<gene>
    <name evidence="7" type="ORF">PG999_008308</name>
</gene>
<dbReference type="PRINTS" id="PR00723">
    <property type="entry name" value="SUBTILISIN"/>
</dbReference>
<dbReference type="AlphaFoldDB" id="A0AAW0QHM0"/>
<keyword evidence="3" id="KW-0378">Hydrolase</keyword>
<comment type="similarity">
    <text evidence="1">Belongs to the peptidase S8 family.</text>
</comment>
<evidence type="ECO:0000256" key="2">
    <source>
        <dbReference type="ARBA" id="ARBA00022670"/>
    </source>
</evidence>
<dbReference type="Pfam" id="PF00082">
    <property type="entry name" value="Peptidase_S8"/>
    <property type="match status" value="1"/>
</dbReference>
<sequence length="788" mass="86571">MPPTITAGAPPSPSTTTTDRDIGPLPEYKTWPPGAVITPVAVEVDKPKKSDDDDKSSVIPCKLWFFSVISAHPRCTQDCGDPTLSHWLLQSDYIKEVPHLSLNDGIPQMAFLSQSKDEKKLEDGRGKYQFSQVGSGAKYYFDESAGEDIPVYIVDSGANIEHPEFANIRQKIEFIQVDEEQNGFNDDSLLPASQRCVYEEMARCGNHGTAMLALIVGNHLGVAKKIKPLLQTFDKPSDKTLAILNLSWYWTAEGYDKANKGKDTFFGFRNRLAALINTLIRNGVFVVTGSGNDGYIFGWPSLFGVPQDKLWPSLNQYRSTWIHIPRLMVVGALNPADGTRWLKSGISAPISTTDDDGQWFPELYAPGSELAFANGDKNKWPLPKAEDAQLSYYKGGMGTSAASAYTAGLAAYFLKMHQLGRLPKDAKGQDPDMSPAGLKRYLINNAWQRAPAGTTYPKRTPGIWNGSPIEVVSRDGFCPWNPRPPAKLRRHSLDRLTGREQEPPTEQCQLPQSNRPTGTGTATTNSPTGTGTKAVDPTSPSTRPSTTSPPKASSTACTKEMSFMCEHPLLPLACLPPRRPRCQEGKCVCLEPIKCTKDTRKDCAPCKAPEEVACTADEKCTCVGPSKTLVTLTRQPMPPPPEPTGPPLTELRTGEVRCNDKFDHADVNGNELKNWVEKRGCDQFSKEMRSGSERQVAKHPRVPGASVDYFIAVSWIKGCETTVDAIDPKHPLAKAGSGVSDEEKKTRSCVRTTWDCWNECKLKILPPPPPSLEVDSARSQYGLLTRCV</sequence>
<reference evidence="7 8" key="1">
    <citation type="submission" date="2023-01" db="EMBL/GenBank/DDBJ databases">
        <title>Analysis of 21 Apiospora genomes using comparative genomics revels a genus with tremendous synthesis potential of carbohydrate active enzymes and secondary metabolites.</title>
        <authorList>
            <person name="Sorensen T."/>
        </authorList>
    </citation>
    <scope>NUCLEOTIDE SEQUENCE [LARGE SCALE GENOMIC DNA]</scope>
    <source>
        <strain evidence="7 8">CBS 117206</strain>
    </source>
</reference>
<evidence type="ECO:0000256" key="1">
    <source>
        <dbReference type="ARBA" id="ARBA00011073"/>
    </source>
</evidence>
<feature type="region of interest" description="Disordered" evidence="5">
    <location>
        <begin position="1"/>
        <end position="31"/>
    </location>
</feature>
<dbReference type="Gene3D" id="3.40.50.200">
    <property type="entry name" value="Peptidase S8/S53 domain"/>
    <property type="match status" value="1"/>
</dbReference>
<keyword evidence="8" id="KW-1185">Reference proteome</keyword>
<accession>A0AAW0QHM0</accession>
<feature type="domain" description="Peptidase S8/S53" evidence="6">
    <location>
        <begin position="147"/>
        <end position="449"/>
    </location>
</feature>
<keyword evidence="2" id="KW-0645">Protease</keyword>
<evidence type="ECO:0000313" key="8">
    <source>
        <dbReference type="Proteomes" id="UP001392437"/>
    </source>
</evidence>
<evidence type="ECO:0000256" key="3">
    <source>
        <dbReference type="ARBA" id="ARBA00022801"/>
    </source>
</evidence>
<name>A0AAW0QHM0_9PEZI</name>
<dbReference type="GO" id="GO:0004252">
    <property type="term" value="F:serine-type endopeptidase activity"/>
    <property type="evidence" value="ECO:0007669"/>
    <property type="project" value="InterPro"/>
</dbReference>
<dbReference type="InterPro" id="IPR050131">
    <property type="entry name" value="Peptidase_S8_subtilisin-like"/>
</dbReference>
<feature type="compositionally biased region" description="Low complexity" evidence="5">
    <location>
        <begin position="517"/>
        <end position="554"/>
    </location>
</feature>
<dbReference type="EMBL" id="JAQQWP010000008">
    <property type="protein sequence ID" value="KAK8104949.1"/>
    <property type="molecule type" value="Genomic_DNA"/>
</dbReference>
<feature type="compositionally biased region" description="Polar residues" evidence="5">
    <location>
        <begin position="504"/>
        <end position="516"/>
    </location>
</feature>
<feature type="region of interest" description="Disordered" evidence="5">
    <location>
        <begin position="497"/>
        <end position="554"/>
    </location>
</feature>
<evidence type="ECO:0000256" key="4">
    <source>
        <dbReference type="ARBA" id="ARBA00022825"/>
    </source>
</evidence>
<dbReference type="Proteomes" id="UP001392437">
    <property type="component" value="Unassembled WGS sequence"/>
</dbReference>
<dbReference type="InterPro" id="IPR015500">
    <property type="entry name" value="Peptidase_S8_subtilisin-rel"/>
</dbReference>
<protein>
    <recommendedName>
        <fullName evidence="6">Peptidase S8/S53 domain-containing protein</fullName>
    </recommendedName>
</protein>
<evidence type="ECO:0000259" key="6">
    <source>
        <dbReference type="Pfam" id="PF00082"/>
    </source>
</evidence>
<dbReference type="InterPro" id="IPR000209">
    <property type="entry name" value="Peptidase_S8/S53_dom"/>
</dbReference>
<feature type="compositionally biased region" description="Low complexity" evidence="5">
    <location>
        <begin position="1"/>
        <end position="17"/>
    </location>
</feature>
<keyword evidence="4" id="KW-0720">Serine protease</keyword>